<keyword evidence="7" id="KW-1185">Reference proteome</keyword>
<evidence type="ECO:0000313" key="6">
    <source>
        <dbReference type="EMBL" id="SIT77268.1"/>
    </source>
</evidence>
<evidence type="ECO:0000259" key="5">
    <source>
        <dbReference type="Pfam" id="PF13505"/>
    </source>
</evidence>
<dbReference type="GO" id="GO:0016020">
    <property type="term" value="C:membrane"/>
    <property type="evidence" value="ECO:0007669"/>
    <property type="project" value="UniProtKB-SubCell"/>
</dbReference>
<organism evidence="6 7">
    <name type="scientific">Yoonia rosea</name>
    <dbReference type="NCBI Taxonomy" id="287098"/>
    <lineage>
        <taxon>Bacteria</taxon>
        <taxon>Pseudomonadati</taxon>
        <taxon>Pseudomonadota</taxon>
        <taxon>Alphaproteobacteria</taxon>
        <taxon>Rhodobacterales</taxon>
        <taxon>Paracoccaceae</taxon>
        <taxon>Yoonia</taxon>
    </lineage>
</organism>
<proteinExistence type="inferred from homology"/>
<dbReference type="InterPro" id="IPR027385">
    <property type="entry name" value="Beta-barrel_OMP"/>
</dbReference>
<evidence type="ECO:0000256" key="1">
    <source>
        <dbReference type="ARBA" id="ARBA00004370"/>
    </source>
</evidence>
<accession>A0A1R3WH83</accession>
<gene>
    <name evidence="6" type="ORF">SAMN05421665_0533</name>
</gene>
<reference evidence="7" key="1">
    <citation type="submission" date="2017-01" db="EMBL/GenBank/DDBJ databases">
        <authorList>
            <person name="Varghese N."/>
            <person name="Submissions S."/>
        </authorList>
    </citation>
    <scope>NUCLEOTIDE SEQUENCE [LARGE SCALE GENOMIC DNA]</scope>
    <source>
        <strain evidence="7">DSM 29591</strain>
    </source>
</reference>
<name>A0A1R3WH83_9RHOB</name>
<evidence type="ECO:0000256" key="3">
    <source>
        <dbReference type="ARBA" id="ARBA00023136"/>
    </source>
</evidence>
<evidence type="ECO:0000313" key="7">
    <source>
        <dbReference type="Proteomes" id="UP000186997"/>
    </source>
</evidence>
<dbReference type="PANTHER" id="PTHR34001">
    <property type="entry name" value="BLL7405 PROTEIN"/>
    <property type="match status" value="1"/>
</dbReference>
<dbReference type="Pfam" id="PF13505">
    <property type="entry name" value="OMP_b-brl"/>
    <property type="match status" value="1"/>
</dbReference>
<dbReference type="Proteomes" id="UP000186997">
    <property type="component" value="Unassembled WGS sequence"/>
</dbReference>
<dbReference type="STRING" id="287098.SAMN05421665_0533"/>
<protein>
    <submittedName>
        <fullName evidence="6">Opacity protein</fullName>
    </submittedName>
</protein>
<dbReference type="InterPro" id="IPR051692">
    <property type="entry name" value="OMP-like"/>
</dbReference>
<dbReference type="InterPro" id="IPR011250">
    <property type="entry name" value="OMP/PagP_B-barrel"/>
</dbReference>
<keyword evidence="3" id="KW-0472">Membrane</keyword>
<dbReference type="Gene3D" id="2.40.160.20">
    <property type="match status" value="1"/>
</dbReference>
<comment type="similarity">
    <text evidence="4">Belongs to the Omp25/RopB family.</text>
</comment>
<evidence type="ECO:0000256" key="4">
    <source>
        <dbReference type="ARBA" id="ARBA00038306"/>
    </source>
</evidence>
<dbReference type="SUPFAM" id="SSF56925">
    <property type="entry name" value="OMPA-like"/>
    <property type="match status" value="1"/>
</dbReference>
<keyword evidence="2" id="KW-0732">Signal</keyword>
<sequence>MGTYLFFLENRPVLADAKRRAPPVLADGCHSRVSLVEYGKGSVICASYNNRKTETTMTMTSKFARTSMLAAPLAIVAGMASAGGLSEPVAAPAPAPVAVAPAPVMMGNDWTGFYVGGQLGYGKLDPSVDTDPSEPDGVIYGVHAGYNYDFGSIVLGGEVDYDLTDISLDTPESDLDGVLRAKAKLGYDAGAFMPYVTAGYAQAQTSDDLDDETDGAFAGLGLSYMMSDSIVLGGEVLQHQFEDVADTADVDATTLTLRASFKF</sequence>
<comment type="subcellular location">
    <subcellularLocation>
        <location evidence="1">Membrane</location>
    </subcellularLocation>
</comment>
<evidence type="ECO:0000256" key="2">
    <source>
        <dbReference type="ARBA" id="ARBA00022729"/>
    </source>
</evidence>
<dbReference type="EMBL" id="FTPR01000001">
    <property type="protein sequence ID" value="SIT77268.1"/>
    <property type="molecule type" value="Genomic_DNA"/>
</dbReference>
<feature type="domain" description="Outer membrane protein beta-barrel" evidence="5">
    <location>
        <begin position="96"/>
        <end position="263"/>
    </location>
</feature>
<dbReference type="AlphaFoldDB" id="A0A1R3WH83"/>
<dbReference type="PANTHER" id="PTHR34001:SF3">
    <property type="entry name" value="BLL7405 PROTEIN"/>
    <property type="match status" value="1"/>
</dbReference>